<keyword evidence="11 15" id="KW-1133">Transmembrane helix</keyword>
<keyword evidence="10" id="KW-0261">Viral envelope protein</keyword>
<evidence type="ECO:0000313" key="18">
    <source>
        <dbReference type="EMBL" id="QVU40009.1"/>
    </source>
</evidence>
<feature type="domain" description="Spike glycoprotein fusion" evidence="16">
    <location>
        <begin position="75"/>
        <end position="173"/>
    </location>
</feature>
<keyword evidence="14" id="KW-1160">Virus entry into host cell</keyword>
<keyword evidence="7" id="KW-1161">Viral attachment to host cell</keyword>
<evidence type="ECO:0000256" key="4">
    <source>
        <dbReference type="ARBA" id="ARBA00022581"/>
    </source>
</evidence>
<dbReference type="EMBL" id="MW798173">
    <property type="protein sequence ID" value="QVU40009.1"/>
    <property type="molecule type" value="Genomic_RNA"/>
</dbReference>
<feature type="domain" description="Spike glycoprotein G central" evidence="17">
    <location>
        <begin position="276"/>
        <end position="396"/>
    </location>
</feature>
<reference evidence="18" key="2">
    <citation type="submission" date="2021-03" db="EMBL/GenBank/DDBJ databases">
        <authorList>
            <person name="Goldberg T.L."/>
            <person name="Bennet A.J."/>
            <person name="Dunn C.D."/>
        </authorList>
    </citation>
    <scope>NUCLEOTIDE SEQUENCE</scope>
    <source>
        <strain evidence="18">JAL10</strain>
    </source>
</reference>
<keyword evidence="13" id="KW-0325">Glycoprotein</keyword>
<evidence type="ECO:0000256" key="12">
    <source>
        <dbReference type="ARBA" id="ARBA00023136"/>
    </source>
</evidence>
<dbReference type="GO" id="GO:0019062">
    <property type="term" value="P:virion attachment to host cell"/>
    <property type="evidence" value="ECO:0007669"/>
    <property type="project" value="UniProtKB-KW"/>
</dbReference>
<gene>
    <name evidence="18" type="primary">G</name>
</gene>
<evidence type="ECO:0000256" key="14">
    <source>
        <dbReference type="ARBA" id="ARBA00023296"/>
    </source>
</evidence>
<feature type="transmembrane region" description="Helical" evidence="15">
    <location>
        <begin position="471"/>
        <end position="493"/>
    </location>
</feature>
<comment type="subcellular location">
    <subcellularLocation>
        <location evidence="1">Host membrane</location>
        <topology evidence="1">Single-pass type I membrane protein</topology>
    </subcellularLocation>
    <subcellularLocation>
        <location evidence="2">Virion membrane</location>
        <topology evidence="2">Single-pass type I membrane protein</topology>
    </subcellularLocation>
</comment>
<evidence type="ECO:0000256" key="9">
    <source>
        <dbReference type="ARBA" id="ARBA00022870"/>
    </source>
</evidence>
<evidence type="ECO:0000256" key="1">
    <source>
        <dbReference type="ARBA" id="ARBA00004313"/>
    </source>
</evidence>
<dbReference type="GO" id="GO:0055036">
    <property type="term" value="C:virion membrane"/>
    <property type="evidence" value="ECO:0007669"/>
    <property type="project" value="UniProtKB-SubCell"/>
</dbReference>
<keyword evidence="9" id="KW-1043">Host membrane</keyword>
<dbReference type="InterPro" id="IPR001903">
    <property type="entry name" value="Rhabdo_glycop_FD"/>
</dbReference>
<evidence type="ECO:0000256" key="2">
    <source>
        <dbReference type="ARBA" id="ARBA00004563"/>
    </source>
</evidence>
<sequence>MIVLLFIKLLLLAHFQLSTCLLPIFFPDTVSLDWKPVLSGSRYCPLPGESFLDPLLKEVQHPVKIPIGKTPPKSDGYLCHGGKWVTTCDFRWYGPKYITHSLHNLTPTMTDCFDAVRKYNTGNLINPGFPPEACGYGTITDIEQNIILITPHHVGVDDYRSVWVDDLFPTGMCRDHFCATTHSSSFWLPRPYSKSNICAQEFSTINLTISFPKDVKPTSADLIFHSIYHPKMSGQNSCKMDFCNRTGIKLSNDEWIGLESKLIISGTDILDLLPPCPLHTEIRSTLNSGGATTLTWDTQRLLDFSLCQNTWDKIEAKRAISPLDLSYLSAKSPGKGVAYTIINKTLHSASARYVRMWIPGPFLEMPMAHKGSPDNPPEVFWAQWFPFGTGYIGPNGLLSTREGVKFPFYLVGLGMLDSDIHSIDEGGSWDHPQIAHAESRLDETEELFFGDTGTGKNPIDLFTQWLSHWKIYIGIIITFLLIYIGIKSLLCLFKLRTATRTPTPPEDENFGSIPLQNFNRIHMP</sequence>
<evidence type="ECO:0000256" key="3">
    <source>
        <dbReference type="ARBA" id="ARBA00005473"/>
    </source>
</evidence>
<dbReference type="GO" id="GO:0019031">
    <property type="term" value="C:viral envelope"/>
    <property type="evidence" value="ECO:0007669"/>
    <property type="project" value="UniProtKB-KW"/>
</dbReference>
<name>A0A8E7DNK9_9RHAB</name>
<evidence type="ECO:0000256" key="5">
    <source>
        <dbReference type="ARBA" id="ARBA00022692"/>
    </source>
</evidence>
<dbReference type="Pfam" id="PF24833">
    <property type="entry name" value="Rhabdo_glycop_CD"/>
    <property type="match status" value="1"/>
</dbReference>
<comment type="similarity">
    <text evidence="3">Belongs to the vesiculovirus glycoprotein family.</text>
</comment>
<dbReference type="GeneID" id="80544037"/>
<evidence type="ECO:0000256" key="8">
    <source>
        <dbReference type="ARBA" id="ARBA00022844"/>
    </source>
</evidence>
<keyword evidence="5 15" id="KW-0812">Transmembrane</keyword>
<dbReference type="Proteomes" id="UP001157432">
    <property type="component" value="Segment"/>
</dbReference>
<keyword evidence="19" id="KW-1185">Reference proteome</keyword>
<evidence type="ECO:0000259" key="17">
    <source>
        <dbReference type="Pfam" id="PF24833"/>
    </source>
</evidence>
<accession>A0A8E7DNK9</accession>
<keyword evidence="4" id="KW-0945">Host-virus interaction</keyword>
<dbReference type="GO" id="GO:0046718">
    <property type="term" value="P:symbiont entry into host cell"/>
    <property type="evidence" value="ECO:0007669"/>
    <property type="project" value="UniProtKB-KW"/>
</dbReference>
<evidence type="ECO:0000256" key="10">
    <source>
        <dbReference type="ARBA" id="ARBA00022879"/>
    </source>
</evidence>
<evidence type="ECO:0000256" key="15">
    <source>
        <dbReference type="SAM" id="Phobius"/>
    </source>
</evidence>
<evidence type="ECO:0000256" key="13">
    <source>
        <dbReference type="ARBA" id="ARBA00023180"/>
    </source>
</evidence>
<organism evidence="18 19">
    <name type="scientific">Mejal virus</name>
    <dbReference type="NCBI Taxonomy" id="2838395"/>
    <lineage>
        <taxon>Viruses</taxon>
        <taxon>Riboviria</taxon>
        <taxon>Orthornavirae</taxon>
        <taxon>Negarnaviricota</taxon>
        <taxon>Haploviricotina</taxon>
        <taxon>Monjiviricetes</taxon>
        <taxon>Mononegavirales</taxon>
        <taxon>Rhabdoviridae</taxon>
        <taxon>Alpharhabdovirinae</taxon>
        <taxon>Vesiculovirus</taxon>
        <taxon>Vesiculovirus mejal</taxon>
    </lineage>
</organism>
<evidence type="ECO:0000256" key="11">
    <source>
        <dbReference type="ARBA" id="ARBA00022989"/>
    </source>
</evidence>
<evidence type="ECO:0000259" key="16">
    <source>
        <dbReference type="Pfam" id="PF00974"/>
    </source>
</evidence>
<dbReference type="InterPro" id="IPR055447">
    <property type="entry name" value="Rhabdo_glycop_CD"/>
</dbReference>
<keyword evidence="8" id="KW-0946">Virion</keyword>
<evidence type="ECO:0000256" key="7">
    <source>
        <dbReference type="ARBA" id="ARBA00022804"/>
    </source>
</evidence>
<evidence type="ECO:0000256" key="6">
    <source>
        <dbReference type="ARBA" id="ARBA00022729"/>
    </source>
</evidence>
<keyword evidence="6" id="KW-0732">Signal</keyword>
<protein>
    <submittedName>
        <fullName evidence="18">Glycoprotein</fullName>
    </submittedName>
</protein>
<evidence type="ECO:0000313" key="19">
    <source>
        <dbReference type="Proteomes" id="UP001157432"/>
    </source>
</evidence>
<dbReference type="KEGG" id="vg:80544037"/>
<proteinExistence type="inferred from homology"/>
<reference evidence="18" key="1">
    <citation type="journal article" date="2021" name="Viruses">
        <title>Bat Flies of the Family Streblidae (Diptera: Hippoboscoidea) Host Relatives of Medically and Agriculturally Important 'Bat-Associated' Viruses.</title>
        <authorList>
            <person name="Ramirez-Martinez M.M."/>
            <person name="Bennett A.J."/>
            <person name="Dunn C.D."/>
            <person name="Yuill T.M."/>
            <person name="Goldberg T.L."/>
        </authorList>
    </citation>
    <scope>NUCLEOTIDE SEQUENCE</scope>
    <source>
        <strain evidence="18">JAL10</strain>
    </source>
</reference>
<keyword evidence="12 15" id="KW-0472">Membrane</keyword>
<dbReference type="RefSeq" id="YP_010805178.1">
    <property type="nucleotide sequence ID" value="NC_077111.1"/>
</dbReference>
<dbReference type="GO" id="GO:0033644">
    <property type="term" value="C:host cell membrane"/>
    <property type="evidence" value="ECO:0007669"/>
    <property type="project" value="UniProtKB-SubCell"/>
</dbReference>
<dbReference type="Pfam" id="PF00974">
    <property type="entry name" value="Rhabdo_glycop_FD"/>
    <property type="match status" value="1"/>
</dbReference>